<name>A0A0G4N6B8_VERLO</name>
<dbReference type="InterPro" id="IPR014721">
    <property type="entry name" value="Ribsml_uS5_D2-typ_fold_subgr"/>
</dbReference>
<dbReference type="AlphaFoldDB" id="A0A0G4N6B8"/>
<dbReference type="Pfam" id="PF03856">
    <property type="entry name" value="SUN"/>
    <property type="match status" value="1"/>
</dbReference>
<dbReference type="PANTHER" id="PTHR31654">
    <property type="entry name" value="SECRETED BETA-GLUCOSIDASE ADG3-RELATED"/>
    <property type="match status" value="1"/>
</dbReference>
<gene>
    <name evidence="2" type="ORF">BN1708_016909</name>
</gene>
<dbReference type="EMBL" id="CVQH01027272">
    <property type="protein sequence ID" value="CRK42022.1"/>
    <property type="molecule type" value="Genomic_DNA"/>
</dbReference>
<reference evidence="3" key="1">
    <citation type="submission" date="2015-05" db="EMBL/GenBank/DDBJ databases">
        <authorList>
            <person name="Fogelqvist Johan"/>
        </authorList>
    </citation>
    <scope>NUCLEOTIDE SEQUENCE [LARGE SCALE GENOMIC DNA]</scope>
</reference>
<dbReference type="Proteomes" id="UP000044602">
    <property type="component" value="Unassembled WGS sequence"/>
</dbReference>
<comment type="similarity">
    <text evidence="1">Belongs to the SUN family.</text>
</comment>
<proteinExistence type="inferred from homology"/>
<dbReference type="SUPFAM" id="SSF54211">
    <property type="entry name" value="Ribosomal protein S5 domain 2-like"/>
    <property type="match status" value="1"/>
</dbReference>
<dbReference type="InterPro" id="IPR053088">
    <property type="entry name" value="Beta-glucosidase/SUN-like"/>
</dbReference>
<organism evidence="2 3">
    <name type="scientific">Verticillium longisporum</name>
    <name type="common">Verticillium dahliae var. longisporum</name>
    <dbReference type="NCBI Taxonomy" id="100787"/>
    <lineage>
        <taxon>Eukaryota</taxon>
        <taxon>Fungi</taxon>
        <taxon>Dikarya</taxon>
        <taxon>Ascomycota</taxon>
        <taxon>Pezizomycotina</taxon>
        <taxon>Sordariomycetes</taxon>
        <taxon>Hypocreomycetidae</taxon>
        <taxon>Glomerellales</taxon>
        <taxon>Plectosphaerellaceae</taxon>
        <taxon>Verticillium</taxon>
    </lineage>
</organism>
<feature type="non-terminal residue" evidence="2">
    <location>
        <position position="293"/>
    </location>
</feature>
<dbReference type="InterPro" id="IPR005556">
    <property type="entry name" value="SUN"/>
</dbReference>
<protein>
    <submittedName>
        <fullName evidence="2">Uncharacterized protein</fullName>
    </submittedName>
</protein>
<evidence type="ECO:0000256" key="1">
    <source>
        <dbReference type="ARBA" id="ARBA00010579"/>
    </source>
</evidence>
<dbReference type="Gene3D" id="3.30.230.10">
    <property type="match status" value="1"/>
</dbReference>
<dbReference type="PANTHER" id="PTHR31654:SF0">
    <property type="entry name" value="SECRETED BETA-GLUCOSIDASE ADG3-RELATED"/>
    <property type="match status" value="1"/>
</dbReference>
<keyword evidence="3" id="KW-1185">Reference proteome</keyword>
<accession>A0A0G4N6B8</accession>
<dbReference type="InterPro" id="IPR020568">
    <property type="entry name" value="Ribosomal_Su5_D2-typ_SF"/>
</dbReference>
<evidence type="ECO:0000313" key="3">
    <source>
        <dbReference type="Proteomes" id="UP000044602"/>
    </source>
</evidence>
<sequence>MKGQVDFGTIEVDYKECLTTSTDPHTLVFDKPVAGKAGKVTCTAVLEPLEDHHRQSSLEPDLVRDGNHIHIIIPLPADGSELKFDTREARQQMVNGVVAAMARGPRRSAPVQGCHVTVTVDTDPSAVDGPTGGHFSGAAHRVVREALTEVHRRQGVGLLEPVMLPTTMKLLQQWQAAALLLWVSQGEAQAHGHGAHQRAHAVRRLNHSHNHNLAENQILGRSSIVRRNSQGKALCSLPSHPDLVKVPGAKNSGFAMSPDQECVEGSYCPIACKSGKVMAQWEPGSSFTYPSSM</sequence>
<dbReference type="STRING" id="100787.A0A0G4N6B8"/>
<evidence type="ECO:0000313" key="2">
    <source>
        <dbReference type="EMBL" id="CRK42022.1"/>
    </source>
</evidence>